<evidence type="ECO:0000256" key="1">
    <source>
        <dbReference type="SAM" id="MobiDB-lite"/>
    </source>
</evidence>
<dbReference type="AlphaFoldDB" id="A0A0A9C851"/>
<organism evidence="2">
    <name type="scientific">Arundo donax</name>
    <name type="common">Giant reed</name>
    <name type="synonym">Donax arundinaceus</name>
    <dbReference type="NCBI Taxonomy" id="35708"/>
    <lineage>
        <taxon>Eukaryota</taxon>
        <taxon>Viridiplantae</taxon>
        <taxon>Streptophyta</taxon>
        <taxon>Embryophyta</taxon>
        <taxon>Tracheophyta</taxon>
        <taxon>Spermatophyta</taxon>
        <taxon>Magnoliopsida</taxon>
        <taxon>Liliopsida</taxon>
        <taxon>Poales</taxon>
        <taxon>Poaceae</taxon>
        <taxon>PACMAD clade</taxon>
        <taxon>Arundinoideae</taxon>
        <taxon>Arundineae</taxon>
        <taxon>Arundo</taxon>
    </lineage>
</organism>
<sequence>MNKLNIFTHNLISSSVPEALLIYHISSSSSSSSCYIQLTVSVMTSELGVQRKGHEASHWRSFCMQLRSCGCRPSSHKLSGLSTRLRPAHRTSSSG</sequence>
<reference evidence="2" key="2">
    <citation type="journal article" date="2015" name="Data Brief">
        <title>Shoot transcriptome of the giant reed, Arundo donax.</title>
        <authorList>
            <person name="Barrero R.A."/>
            <person name="Guerrero F.D."/>
            <person name="Moolhuijzen P."/>
            <person name="Goolsby J.A."/>
            <person name="Tidwell J."/>
            <person name="Bellgard S.E."/>
            <person name="Bellgard M.I."/>
        </authorList>
    </citation>
    <scope>NUCLEOTIDE SEQUENCE</scope>
    <source>
        <tissue evidence="2">Shoot tissue taken approximately 20 cm above the soil surface</tissue>
    </source>
</reference>
<dbReference type="PROSITE" id="PS51257">
    <property type="entry name" value="PROKAR_LIPOPROTEIN"/>
    <property type="match status" value="1"/>
</dbReference>
<name>A0A0A9C851_ARUDO</name>
<protein>
    <submittedName>
        <fullName evidence="2">Uncharacterized protein</fullName>
    </submittedName>
</protein>
<feature type="region of interest" description="Disordered" evidence="1">
    <location>
        <begin position="73"/>
        <end position="95"/>
    </location>
</feature>
<dbReference type="EMBL" id="GBRH01228315">
    <property type="protein sequence ID" value="JAD69580.1"/>
    <property type="molecule type" value="Transcribed_RNA"/>
</dbReference>
<evidence type="ECO:0000313" key="2">
    <source>
        <dbReference type="EMBL" id="JAD69580.1"/>
    </source>
</evidence>
<reference evidence="2" key="1">
    <citation type="submission" date="2014-09" db="EMBL/GenBank/DDBJ databases">
        <authorList>
            <person name="Magalhaes I.L.F."/>
            <person name="Oliveira U."/>
            <person name="Santos F.R."/>
            <person name="Vidigal T.H.D.A."/>
            <person name="Brescovit A.D."/>
            <person name="Santos A.J."/>
        </authorList>
    </citation>
    <scope>NUCLEOTIDE SEQUENCE</scope>
    <source>
        <tissue evidence="2">Shoot tissue taken approximately 20 cm above the soil surface</tissue>
    </source>
</reference>
<accession>A0A0A9C851</accession>
<proteinExistence type="predicted"/>